<dbReference type="FunFam" id="3.40.800.10:FF:000012">
    <property type="entry name" value="Arginase"/>
    <property type="match status" value="1"/>
</dbReference>
<feature type="binding site" evidence="10">
    <location>
        <position position="140"/>
    </location>
    <ligand>
        <name>Mn(2+)</name>
        <dbReference type="ChEBI" id="CHEBI:29035"/>
        <label>1</label>
    </ligand>
</feature>
<evidence type="ECO:0000313" key="14">
    <source>
        <dbReference type="EMBL" id="TVX93321.1"/>
    </source>
</evidence>
<dbReference type="SUPFAM" id="SSF52768">
    <property type="entry name" value="Arginase/deacetylase"/>
    <property type="match status" value="1"/>
</dbReference>
<feature type="binding site" evidence="10">
    <location>
        <position position="240"/>
    </location>
    <ligand>
        <name>Mn(2+)</name>
        <dbReference type="ChEBI" id="CHEBI:29035"/>
        <label>1</label>
    </ligand>
</feature>
<dbReference type="NCBIfam" id="TIGR01229">
    <property type="entry name" value="rocF_arginase"/>
    <property type="match status" value="1"/>
</dbReference>
<evidence type="ECO:0000256" key="3">
    <source>
        <dbReference type="ARBA" id="ARBA00018123"/>
    </source>
</evidence>
<name>A0A559J0G4_9BACL</name>
<keyword evidence="4 13" id="KW-0056">Arginine metabolism</keyword>
<keyword evidence="15" id="KW-1185">Reference proteome</keyword>
<feature type="binding site" evidence="10">
    <location>
        <position position="136"/>
    </location>
    <ligand>
        <name>Mn(2+)</name>
        <dbReference type="ChEBI" id="CHEBI:29035"/>
        <label>1</label>
    </ligand>
</feature>
<dbReference type="PANTHER" id="PTHR43782:SF3">
    <property type="entry name" value="ARGINASE"/>
    <property type="match status" value="1"/>
</dbReference>
<evidence type="ECO:0000256" key="7">
    <source>
        <dbReference type="ARBA" id="ARBA00023211"/>
    </source>
</evidence>
<feature type="binding site" evidence="10">
    <location>
        <position position="242"/>
    </location>
    <ligand>
        <name>Mn(2+)</name>
        <dbReference type="ChEBI" id="CHEBI:29035"/>
        <label>1</label>
    </ligand>
</feature>
<dbReference type="GO" id="GO:0005737">
    <property type="term" value="C:cytoplasm"/>
    <property type="evidence" value="ECO:0007669"/>
    <property type="project" value="TreeGrafter"/>
</dbReference>
<evidence type="ECO:0000313" key="15">
    <source>
        <dbReference type="Proteomes" id="UP000318102"/>
    </source>
</evidence>
<comment type="catalytic activity">
    <reaction evidence="8 13">
        <text>L-arginine + H2O = urea + L-ornithine</text>
        <dbReference type="Rhea" id="RHEA:20569"/>
        <dbReference type="ChEBI" id="CHEBI:15377"/>
        <dbReference type="ChEBI" id="CHEBI:16199"/>
        <dbReference type="ChEBI" id="CHEBI:32682"/>
        <dbReference type="ChEBI" id="CHEBI:46911"/>
        <dbReference type="EC" id="3.5.3.1"/>
    </reaction>
</comment>
<dbReference type="EC" id="3.5.3.1" evidence="2 9"/>
<dbReference type="AlphaFoldDB" id="A0A559J0G4"/>
<evidence type="ECO:0000256" key="4">
    <source>
        <dbReference type="ARBA" id="ARBA00022503"/>
    </source>
</evidence>
<dbReference type="UniPathway" id="UPA00158">
    <property type="reaction ID" value="UER00270"/>
</dbReference>
<dbReference type="GO" id="GO:0006525">
    <property type="term" value="P:arginine metabolic process"/>
    <property type="evidence" value="ECO:0007669"/>
    <property type="project" value="UniProtKB-KW"/>
</dbReference>
<evidence type="ECO:0000256" key="5">
    <source>
        <dbReference type="ARBA" id="ARBA00022723"/>
    </source>
</evidence>
<dbReference type="PANTHER" id="PTHR43782">
    <property type="entry name" value="ARGINASE"/>
    <property type="match status" value="1"/>
</dbReference>
<feature type="binding site" evidence="10">
    <location>
        <position position="113"/>
    </location>
    <ligand>
        <name>Mn(2+)</name>
        <dbReference type="ChEBI" id="CHEBI:29035"/>
        <label>1</label>
    </ligand>
</feature>
<evidence type="ECO:0000256" key="2">
    <source>
        <dbReference type="ARBA" id="ARBA00012168"/>
    </source>
</evidence>
<dbReference type="PROSITE" id="PS51409">
    <property type="entry name" value="ARGINASE_2"/>
    <property type="match status" value="1"/>
</dbReference>
<evidence type="ECO:0000256" key="1">
    <source>
        <dbReference type="ARBA" id="ARBA00005098"/>
    </source>
</evidence>
<evidence type="ECO:0000256" key="11">
    <source>
        <dbReference type="PROSITE-ProRule" id="PRU00742"/>
    </source>
</evidence>
<comment type="caution">
    <text evidence="14">The sequence shown here is derived from an EMBL/GenBank/DDBJ whole genome shotgun (WGS) entry which is preliminary data.</text>
</comment>
<dbReference type="Gene3D" id="3.40.800.10">
    <property type="entry name" value="Ureohydrolase domain"/>
    <property type="match status" value="1"/>
</dbReference>
<dbReference type="GO" id="GO:0000050">
    <property type="term" value="P:urea cycle"/>
    <property type="evidence" value="ECO:0007669"/>
    <property type="project" value="UniProtKB-UniPathway"/>
</dbReference>
<dbReference type="GO" id="GO:0030145">
    <property type="term" value="F:manganese ion binding"/>
    <property type="evidence" value="ECO:0007669"/>
    <property type="project" value="TreeGrafter"/>
</dbReference>
<evidence type="ECO:0000256" key="6">
    <source>
        <dbReference type="ARBA" id="ARBA00022801"/>
    </source>
</evidence>
<accession>A0A559J0G4</accession>
<dbReference type="GO" id="GO:0004053">
    <property type="term" value="F:arginase activity"/>
    <property type="evidence" value="ECO:0007669"/>
    <property type="project" value="UniProtKB-UniRule"/>
</dbReference>
<evidence type="ECO:0000256" key="10">
    <source>
        <dbReference type="PIRSR" id="PIRSR036979-1"/>
    </source>
</evidence>
<dbReference type="Pfam" id="PF00491">
    <property type="entry name" value="Arginase"/>
    <property type="match status" value="1"/>
</dbReference>
<dbReference type="InterPro" id="IPR006035">
    <property type="entry name" value="Ureohydrolase"/>
</dbReference>
<dbReference type="RefSeq" id="WP_144989692.1">
    <property type="nucleotide sequence ID" value="NZ_VNJK01000001.1"/>
</dbReference>
<evidence type="ECO:0000256" key="12">
    <source>
        <dbReference type="RuleBase" id="RU003684"/>
    </source>
</evidence>
<dbReference type="PIRSF" id="PIRSF036979">
    <property type="entry name" value="Arginase"/>
    <property type="match status" value="1"/>
</dbReference>
<keyword evidence="7 10" id="KW-0464">Manganese</keyword>
<evidence type="ECO:0000256" key="13">
    <source>
        <dbReference type="RuleBase" id="RU361159"/>
    </source>
</evidence>
<gene>
    <name evidence="14" type="primary">rocF</name>
    <name evidence="14" type="ORF">FPZ44_09780</name>
</gene>
<dbReference type="InterPro" id="IPR023696">
    <property type="entry name" value="Ureohydrolase_dom_sf"/>
</dbReference>
<dbReference type="CDD" id="cd09989">
    <property type="entry name" value="Arginase"/>
    <property type="match status" value="1"/>
</dbReference>
<organism evidence="14 15">
    <name type="scientific">Paenibacillus agilis</name>
    <dbReference type="NCBI Taxonomy" id="3020863"/>
    <lineage>
        <taxon>Bacteria</taxon>
        <taxon>Bacillati</taxon>
        <taxon>Bacillota</taxon>
        <taxon>Bacilli</taxon>
        <taxon>Bacillales</taxon>
        <taxon>Paenibacillaceae</taxon>
        <taxon>Paenibacillus</taxon>
    </lineage>
</organism>
<reference evidence="14 15" key="1">
    <citation type="submission" date="2019-07" db="EMBL/GenBank/DDBJ databases">
        <authorList>
            <person name="Kim J."/>
        </authorList>
    </citation>
    <scope>NUCLEOTIDE SEQUENCE [LARGE SCALE GENOMIC DNA]</scope>
    <source>
        <strain evidence="14 15">N4</strain>
    </source>
</reference>
<dbReference type="Proteomes" id="UP000318102">
    <property type="component" value="Unassembled WGS sequence"/>
</dbReference>
<dbReference type="InterPro" id="IPR014033">
    <property type="entry name" value="Arginase"/>
</dbReference>
<dbReference type="PROSITE" id="PS01053">
    <property type="entry name" value="ARGINASE_1"/>
    <property type="match status" value="1"/>
</dbReference>
<feature type="binding site" evidence="10">
    <location>
        <position position="138"/>
    </location>
    <ligand>
        <name>Mn(2+)</name>
        <dbReference type="ChEBI" id="CHEBI:29035"/>
        <label>1</label>
    </ligand>
</feature>
<comment type="cofactor">
    <cofactor evidence="10 13">
        <name>Mn(2+)</name>
        <dbReference type="ChEBI" id="CHEBI:29035"/>
    </cofactor>
    <text evidence="10 13">Binds 2 manganese ions per subunit.</text>
</comment>
<keyword evidence="6 12" id="KW-0378">Hydrolase</keyword>
<dbReference type="OrthoDB" id="9789727at2"/>
<dbReference type="InterPro" id="IPR020855">
    <property type="entry name" value="Ureohydrolase_Mn_BS"/>
</dbReference>
<comment type="similarity">
    <text evidence="11 12">Belongs to the arginase family.</text>
</comment>
<proteinExistence type="inferred from homology"/>
<sequence>MTNNAVSLLSVPFGLGGARQGAELGPKALIEAGIIRHLTKLNIQVINEGEVVLPPIAAASELSAIDTGTKQFVSASTNLKYLDEIIMLNTATAERVSNIVQQGHFPLILGGDHSISIGTIAGIRRHYRNLGVIWFDAHGDLNTEATSPTGNIHGMSLAVNLGQGHPLLTQIQQSAYPIDPSKVVIIGARSLDQGEREYIRSFGVTCFTMHDIDRKGMMRVMEEALAIVGNGTDGVHLSFDIDSLDPHEAPGTGTPVQGGVNYREAHLALELMHESGLITSAEYVEVNPTLDHDKRTVRLANGLICSLLGQTIL</sequence>
<evidence type="ECO:0000256" key="9">
    <source>
        <dbReference type="NCBIfam" id="TIGR01229"/>
    </source>
</evidence>
<evidence type="ECO:0000256" key="8">
    <source>
        <dbReference type="ARBA" id="ARBA00047391"/>
    </source>
</evidence>
<dbReference type="EMBL" id="VNJK01000001">
    <property type="protein sequence ID" value="TVX93321.1"/>
    <property type="molecule type" value="Genomic_DNA"/>
</dbReference>
<dbReference type="PRINTS" id="PR00116">
    <property type="entry name" value="ARGINASE"/>
</dbReference>
<comment type="pathway">
    <text evidence="1">Nitrogen metabolism; urea cycle; L-ornithine and urea from L-arginine: step 1/1.</text>
</comment>
<keyword evidence="5 10" id="KW-0479">Metal-binding</keyword>
<protein>
    <recommendedName>
        <fullName evidence="3 9">Arginase</fullName>
        <ecNumber evidence="2 9">3.5.3.1</ecNumber>
    </recommendedName>
</protein>